<dbReference type="Proteomes" id="UP001153332">
    <property type="component" value="Unassembled WGS sequence"/>
</dbReference>
<dbReference type="EMBL" id="JAPUUL010000177">
    <property type="protein sequence ID" value="KAJ8132129.1"/>
    <property type="molecule type" value="Genomic_DNA"/>
</dbReference>
<comment type="caution">
    <text evidence="1">The sequence shown here is derived from an EMBL/GenBank/DDBJ whole genome shotgun (WGS) entry which is preliminary data.</text>
</comment>
<sequence>MYNLRSGHKRRPVDDHDPTHNIPAAKKRKPGLRTAFASSRCRNRSSNVAITHVECKNKVASDSSLEHRVLTWLEGAPKDSESWEQQENYERTTNTAYICNVSDPPHKPPTPPVTSSLRRKSHNTGGARSIAVHPRGGQRGSQPRRGSGQTRNTNDGSCTQPSTIIDDATTVSLQPSSSCISRSSSGAGRTKEPLYYELALHPSKIRILSHTASHEVPITVSEHLGYLHALCPLPGLSSAFTKSFVEILRELQRGDDEVEWSELMATILPSKHMNIGSPLTTQAIENDPRTYLSRASGLTYTQRTFLVEHLVPPLVVTPKPDRIYGYSCRPEETVFTDDQLMTQLRLKDDSGNPLAIVNSKGLCFPFFVIELRGEGKNWVTANQIAGGCFACLRSVQSLNDALEMIKSRSAPSLPRHRGRGRTQKDAQARPQTHSLVVDDFVYGLTANNTVAKLYIAWYSRDTGQVEGCKILEVETFLLERENEVSLLWARIRYILDWGKGTRLQQVRGALDVLKAAKFGM</sequence>
<reference evidence="1" key="1">
    <citation type="submission" date="2022-12" db="EMBL/GenBank/DDBJ databases">
        <title>Genome Sequence of Lasiodiplodia mahajangana.</title>
        <authorList>
            <person name="Buettner E."/>
        </authorList>
    </citation>
    <scope>NUCLEOTIDE SEQUENCE</scope>
    <source>
        <strain evidence="1">VT137</strain>
    </source>
</reference>
<name>A0ACC2JXR3_9PEZI</name>
<gene>
    <name evidence="1" type="ORF">O1611_g1498</name>
</gene>
<protein>
    <submittedName>
        <fullName evidence="1">Uncharacterized protein</fullName>
    </submittedName>
</protein>
<organism evidence="1 2">
    <name type="scientific">Lasiodiplodia mahajangana</name>
    <dbReference type="NCBI Taxonomy" id="1108764"/>
    <lineage>
        <taxon>Eukaryota</taxon>
        <taxon>Fungi</taxon>
        <taxon>Dikarya</taxon>
        <taxon>Ascomycota</taxon>
        <taxon>Pezizomycotina</taxon>
        <taxon>Dothideomycetes</taxon>
        <taxon>Dothideomycetes incertae sedis</taxon>
        <taxon>Botryosphaeriales</taxon>
        <taxon>Botryosphaeriaceae</taxon>
        <taxon>Lasiodiplodia</taxon>
    </lineage>
</organism>
<evidence type="ECO:0000313" key="2">
    <source>
        <dbReference type="Proteomes" id="UP001153332"/>
    </source>
</evidence>
<keyword evidence="2" id="KW-1185">Reference proteome</keyword>
<evidence type="ECO:0000313" key="1">
    <source>
        <dbReference type="EMBL" id="KAJ8132129.1"/>
    </source>
</evidence>
<accession>A0ACC2JXR3</accession>
<proteinExistence type="predicted"/>